<evidence type="ECO:0000313" key="2">
    <source>
        <dbReference type="Proteomes" id="UP001232148"/>
    </source>
</evidence>
<comment type="caution">
    <text evidence="1">The sequence shown here is derived from an EMBL/GenBank/DDBJ whole genome shotgun (WGS) entry which is preliminary data.</text>
</comment>
<sequence length="99" mass="10549">MQCAFPKASECLGRIVGLAHSYLSIWCCHGPPRCGIIVSTPPSDPIFVVLAHVQRESYARMVLGGASWHMTPFGGFPQTGIIDASCPLGTSACQVQIMS</sequence>
<reference evidence="1" key="1">
    <citation type="submission" date="2021-06" db="EMBL/GenBank/DDBJ databases">
        <title>Comparative genomics, transcriptomics and evolutionary studies reveal genomic signatures of adaptation to plant cell wall in hemibiotrophic fungi.</title>
        <authorList>
            <consortium name="DOE Joint Genome Institute"/>
            <person name="Baroncelli R."/>
            <person name="Diaz J.F."/>
            <person name="Benocci T."/>
            <person name="Peng M."/>
            <person name="Battaglia E."/>
            <person name="Haridas S."/>
            <person name="Andreopoulos W."/>
            <person name="Labutti K."/>
            <person name="Pangilinan J."/>
            <person name="Floch G.L."/>
            <person name="Makela M.R."/>
            <person name="Henrissat B."/>
            <person name="Grigoriev I.V."/>
            <person name="Crouch J.A."/>
            <person name="De Vries R.P."/>
            <person name="Sukno S.A."/>
            <person name="Thon M.R."/>
        </authorList>
    </citation>
    <scope>NUCLEOTIDE SEQUENCE</scope>
    <source>
        <strain evidence="1">MAFF235873</strain>
    </source>
</reference>
<accession>A0AAD9HA63</accession>
<gene>
    <name evidence="1" type="ORF">LX32DRAFT_95108</name>
</gene>
<dbReference type="AlphaFoldDB" id="A0AAD9HA63"/>
<organism evidence="1 2">
    <name type="scientific">Colletotrichum zoysiae</name>
    <dbReference type="NCBI Taxonomy" id="1216348"/>
    <lineage>
        <taxon>Eukaryota</taxon>
        <taxon>Fungi</taxon>
        <taxon>Dikarya</taxon>
        <taxon>Ascomycota</taxon>
        <taxon>Pezizomycotina</taxon>
        <taxon>Sordariomycetes</taxon>
        <taxon>Hypocreomycetidae</taxon>
        <taxon>Glomerellales</taxon>
        <taxon>Glomerellaceae</taxon>
        <taxon>Colletotrichum</taxon>
        <taxon>Colletotrichum graminicola species complex</taxon>
    </lineage>
</organism>
<dbReference type="Proteomes" id="UP001232148">
    <property type="component" value="Unassembled WGS sequence"/>
</dbReference>
<proteinExistence type="predicted"/>
<name>A0AAD9HA63_9PEZI</name>
<dbReference type="EMBL" id="MU842960">
    <property type="protein sequence ID" value="KAK2024587.1"/>
    <property type="molecule type" value="Genomic_DNA"/>
</dbReference>
<evidence type="ECO:0000313" key="1">
    <source>
        <dbReference type="EMBL" id="KAK2024587.1"/>
    </source>
</evidence>
<protein>
    <submittedName>
        <fullName evidence="1">Uncharacterized protein</fullName>
    </submittedName>
</protein>
<keyword evidence="2" id="KW-1185">Reference proteome</keyword>